<dbReference type="EMBL" id="PJCP01000017">
    <property type="protein sequence ID" value="PLV22687.1"/>
    <property type="molecule type" value="Genomic_DNA"/>
</dbReference>
<dbReference type="Proteomes" id="UP000234878">
    <property type="component" value="Unassembled WGS sequence"/>
</dbReference>
<dbReference type="EMBL" id="PJCQ01000017">
    <property type="protein sequence ID" value="PLV17860.1"/>
    <property type="molecule type" value="Genomic_DNA"/>
</dbReference>
<name>A0AAX0VVA1_9PSED</name>
<proteinExistence type="predicted"/>
<evidence type="ECO:0000313" key="3">
    <source>
        <dbReference type="EMBL" id="PLV22687.1"/>
    </source>
</evidence>
<dbReference type="RefSeq" id="WP_102082200.1">
    <property type="nucleotide sequence ID" value="NZ_PJCP01000017.1"/>
</dbReference>
<evidence type="ECO:0000313" key="4">
    <source>
        <dbReference type="Proteomes" id="UP000234839"/>
    </source>
</evidence>
<evidence type="ECO:0000256" key="1">
    <source>
        <dbReference type="SAM" id="MobiDB-lite"/>
    </source>
</evidence>
<sequence length="113" mass="11490">MANDQGKTGQHGGIAPDNAGGFENDPVQPSDPGQRGGQMPGEQPDWDSQSNDQGAGQTGGNRQGDQQGAGGSSYQGGTGGHTTGPKSDNEQSDIDDASQAVQDEDSGMTEDNR</sequence>
<dbReference type="AlphaFoldDB" id="A0AAX0VVA1"/>
<feature type="compositionally biased region" description="Acidic residues" evidence="1">
    <location>
        <begin position="90"/>
        <end position="113"/>
    </location>
</feature>
<gene>
    <name evidence="2" type="ORF">CXG49_17850</name>
    <name evidence="3" type="ORF">CXG53_18605</name>
</gene>
<evidence type="ECO:0000313" key="2">
    <source>
        <dbReference type="EMBL" id="PLV17860.1"/>
    </source>
</evidence>
<keyword evidence="4" id="KW-1185">Reference proteome</keyword>
<reference evidence="4 5" key="1">
    <citation type="submission" date="2017-12" db="EMBL/GenBank/DDBJ databases">
        <title>Detection of the carbapenemase gene blaVIM-5 in members of the Pseudomonas putida group isolated from polluted Nigerian wetlands.</title>
        <authorList>
            <person name="Adelowo O."/>
            <person name="Vollmers J."/>
            <person name="Maeusezahl I."/>
            <person name="Kaster A.-K."/>
            <person name="Mueller J.A."/>
        </authorList>
    </citation>
    <scope>NUCLEOTIDE SEQUENCE [LARGE SCALE GENOMIC DNA]</scope>
    <source>
        <strain evidence="3 4">MR119</strain>
        <strain evidence="2 5">MR144</strain>
    </source>
</reference>
<feature type="compositionally biased region" description="Polar residues" evidence="1">
    <location>
        <begin position="46"/>
        <end position="55"/>
    </location>
</feature>
<feature type="region of interest" description="Disordered" evidence="1">
    <location>
        <begin position="1"/>
        <end position="113"/>
    </location>
</feature>
<organism evidence="2 5">
    <name type="scientific">Pseudomonas guariconensis</name>
    <dbReference type="NCBI Taxonomy" id="1288410"/>
    <lineage>
        <taxon>Bacteria</taxon>
        <taxon>Pseudomonadati</taxon>
        <taxon>Pseudomonadota</taxon>
        <taxon>Gammaproteobacteria</taxon>
        <taxon>Pseudomonadales</taxon>
        <taxon>Pseudomonadaceae</taxon>
        <taxon>Pseudomonas</taxon>
    </lineage>
</organism>
<dbReference type="Proteomes" id="UP000234839">
    <property type="component" value="Unassembled WGS sequence"/>
</dbReference>
<accession>A0AAX0VVA1</accession>
<feature type="compositionally biased region" description="Gly residues" evidence="1">
    <location>
        <begin position="56"/>
        <end position="82"/>
    </location>
</feature>
<comment type="caution">
    <text evidence="2">The sequence shown here is derived from an EMBL/GenBank/DDBJ whole genome shotgun (WGS) entry which is preliminary data.</text>
</comment>
<protein>
    <submittedName>
        <fullName evidence="2">Stress-induced protein</fullName>
    </submittedName>
</protein>
<evidence type="ECO:0000313" key="5">
    <source>
        <dbReference type="Proteomes" id="UP000234878"/>
    </source>
</evidence>